<dbReference type="KEGG" id="mcos:GM418_11575"/>
<comment type="subcellular location">
    <subcellularLocation>
        <location evidence="1">Cell outer membrane</location>
    </subcellularLocation>
</comment>
<keyword evidence="3" id="KW-0732">Signal</keyword>
<evidence type="ECO:0000256" key="1">
    <source>
        <dbReference type="ARBA" id="ARBA00004442"/>
    </source>
</evidence>
<dbReference type="InterPro" id="IPR033985">
    <property type="entry name" value="SusD-like_N"/>
</dbReference>
<accession>A0A6I6JVT7</accession>
<evidence type="ECO:0000259" key="7">
    <source>
        <dbReference type="Pfam" id="PF14322"/>
    </source>
</evidence>
<dbReference type="AlphaFoldDB" id="A0A6I6JVT7"/>
<evidence type="ECO:0000256" key="3">
    <source>
        <dbReference type="ARBA" id="ARBA00022729"/>
    </source>
</evidence>
<reference evidence="8 9" key="1">
    <citation type="submission" date="2019-11" db="EMBL/GenBank/DDBJ databases">
        <authorList>
            <person name="Zheng R.K."/>
            <person name="Sun C.M."/>
        </authorList>
    </citation>
    <scope>NUCLEOTIDE SEQUENCE [LARGE SCALE GENOMIC DNA]</scope>
    <source>
        <strain evidence="8 9">WC007</strain>
    </source>
</reference>
<dbReference type="Proteomes" id="UP000428260">
    <property type="component" value="Chromosome"/>
</dbReference>
<proteinExistence type="inferred from homology"/>
<evidence type="ECO:0000259" key="6">
    <source>
        <dbReference type="Pfam" id="PF07980"/>
    </source>
</evidence>
<comment type="similarity">
    <text evidence="2">Belongs to the SusD family.</text>
</comment>
<dbReference type="Pfam" id="PF07980">
    <property type="entry name" value="SusD_RagB"/>
    <property type="match status" value="1"/>
</dbReference>
<keyword evidence="9" id="KW-1185">Reference proteome</keyword>
<feature type="domain" description="RagB/SusD" evidence="6">
    <location>
        <begin position="342"/>
        <end position="478"/>
    </location>
</feature>
<feature type="domain" description="SusD-like N-terminal" evidence="7">
    <location>
        <begin position="84"/>
        <end position="211"/>
    </location>
</feature>
<dbReference type="InterPro" id="IPR012944">
    <property type="entry name" value="SusD_RagB_dom"/>
</dbReference>
<dbReference type="Pfam" id="PF14322">
    <property type="entry name" value="SusD-like_3"/>
    <property type="match status" value="1"/>
</dbReference>
<evidence type="ECO:0000256" key="2">
    <source>
        <dbReference type="ARBA" id="ARBA00006275"/>
    </source>
</evidence>
<dbReference type="InterPro" id="IPR011990">
    <property type="entry name" value="TPR-like_helical_dom_sf"/>
</dbReference>
<dbReference type="CDD" id="cd08977">
    <property type="entry name" value="SusD"/>
    <property type="match status" value="1"/>
</dbReference>
<evidence type="ECO:0000256" key="4">
    <source>
        <dbReference type="ARBA" id="ARBA00023136"/>
    </source>
</evidence>
<dbReference type="EMBL" id="CP046401">
    <property type="protein sequence ID" value="QGY44272.1"/>
    <property type="molecule type" value="Genomic_DNA"/>
</dbReference>
<keyword evidence="4" id="KW-0472">Membrane</keyword>
<evidence type="ECO:0000313" key="8">
    <source>
        <dbReference type="EMBL" id="QGY44272.1"/>
    </source>
</evidence>
<sequence length="479" mass="55215">MKKIIQITQIILLVLFTTSCEDMLDVTPESSITSASMWESPNDAEGAMYGAFSQFRTAFGVNYLAWGDYRTGFYTDGYSLGSYYYNDLWTNLLDGDSYGTNWESLYRLINDCNLILKYTPDMDFTNENDKNFILGESYFMRAFAYYYIARIWGDAPILTSGFESDKAEDLFPSREPQDKVFDQVKEDISKAIELIPENYTVPQGTASIYTASMLQADIYLWLAKVKGDSNAIDIANNAVDYVLNSGDKLSDSYQDVFRNDDNQEILFQIVYAENEAENPYADDFLIPIANIEDESLINNPIPLGTTQWVIYKDSFKDFLWENESDTRAKVNVDVYEGYNSWINKFLGIWSNETRILDTDTRVYRYAEAILFKAEIENELGNTDQALAQLNKIAKRAYAVENYYSENYSKDELDELILNERLKEFASEGKAWFDLIRFGKVFERVETLNGRENETNILLWPVNDESLNSNENIKQTVGYD</sequence>
<keyword evidence="5" id="KW-0998">Cell outer membrane</keyword>
<protein>
    <submittedName>
        <fullName evidence="8">RagB/SusD family nutrient uptake outer membrane protein</fullName>
    </submittedName>
</protein>
<evidence type="ECO:0000313" key="9">
    <source>
        <dbReference type="Proteomes" id="UP000428260"/>
    </source>
</evidence>
<gene>
    <name evidence="8" type="ORF">GM418_11575</name>
</gene>
<dbReference type="Gene3D" id="1.25.40.390">
    <property type="match status" value="1"/>
</dbReference>
<name>A0A6I6JVT7_9BACT</name>
<dbReference type="GO" id="GO:0009279">
    <property type="term" value="C:cell outer membrane"/>
    <property type="evidence" value="ECO:0007669"/>
    <property type="project" value="UniProtKB-SubCell"/>
</dbReference>
<dbReference type="SUPFAM" id="SSF48452">
    <property type="entry name" value="TPR-like"/>
    <property type="match status" value="1"/>
</dbReference>
<evidence type="ECO:0000256" key="5">
    <source>
        <dbReference type="ARBA" id="ARBA00023237"/>
    </source>
</evidence>
<dbReference type="RefSeq" id="WP_158866200.1">
    <property type="nucleotide sequence ID" value="NZ_CP046401.1"/>
</dbReference>
<organism evidence="8 9">
    <name type="scientific">Maribellus comscasis</name>
    <dbReference type="NCBI Taxonomy" id="2681766"/>
    <lineage>
        <taxon>Bacteria</taxon>
        <taxon>Pseudomonadati</taxon>
        <taxon>Bacteroidota</taxon>
        <taxon>Bacteroidia</taxon>
        <taxon>Marinilabiliales</taxon>
        <taxon>Prolixibacteraceae</taxon>
        <taxon>Maribellus</taxon>
    </lineage>
</organism>
<dbReference type="PROSITE" id="PS51257">
    <property type="entry name" value="PROKAR_LIPOPROTEIN"/>
    <property type="match status" value="1"/>
</dbReference>